<evidence type="ECO:0000313" key="3">
    <source>
        <dbReference type="Proteomes" id="UP000507470"/>
    </source>
</evidence>
<dbReference type="AlphaFoldDB" id="A0A6J8EP59"/>
<keyword evidence="1" id="KW-0732">Signal</keyword>
<accession>A0A6J8EP59</accession>
<gene>
    <name evidence="2" type="ORF">MCOR_54469</name>
</gene>
<evidence type="ECO:0000256" key="1">
    <source>
        <dbReference type="SAM" id="SignalP"/>
    </source>
</evidence>
<organism evidence="2 3">
    <name type="scientific">Mytilus coruscus</name>
    <name type="common">Sea mussel</name>
    <dbReference type="NCBI Taxonomy" id="42192"/>
    <lineage>
        <taxon>Eukaryota</taxon>
        <taxon>Metazoa</taxon>
        <taxon>Spiralia</taxon>
        <taxon>Lophotrochozoa</taxon>
        <taxon>Mollusca</taxon>
        <taxon>Bivalvia</taxon>
        <taxon>Autobranchia</taxon>
        <taxon>Pteriomorphia</taxon>
        <taxon>Mytilida</taxon>
        <taxon>Mytiloidea</taxon>
        <taxon>Mytilidae</taxon>
        <taxon>Mytilinae</taxon>
        <taxon>Mytilus</taxon>
    </lineage>
</organism>
<proteinExistence type="predicted"/>
<reference evidence="2 3" key="1">
    <citation type="submission" date="2020-06" db="EMBL/GenBank/DDBJ databases">
        <authorList>
            <person name="Li R."/>
            <person name="Bekaert M."/>
        </authorList>
    </citation>
    <scope>NUCLEOTIDE SEQUENCE [LARGE SCALE GENOMIC DNA]</scope>
    <source>
        <strain evidence="3">wild</strain>
    </source>
</reference>
<sequence length="180" mass="20094">MKIYILRCLILVTVFKYSQGRGLCAFTCTVQGRVFVFPQLNNDESRLDYSGSDPTSYSATIFGETYTGYCYARTGPFYAMRRIINGTYFYTCAKDAMFNQEHDVVVYYSTPFVYFPGNPTICDICTGKGFGPPVAVKELECNIPHVCPVTDPAIQIPCDSCTSSESSDDGLCCPEKRLKN</sequence>
<name>A0A6J8EP59_MYTCO</name>
<feature type="signal peptide" evidence="1">
    <location>
        <begin position="1"/>
        <end position="20"/>
    </location>
</feature>
<feature type="chain" id="PRO_5026663520" evidence="1">
    <location>
        <begin position="21"/>
        <end position="180"/>
    </location>
</feature>
<protein>
    <submittedName>
        <fullName evidence="2">Uncharacterized protein</fullName>
    </submittedName>
</protein>
<keyword evidence="3" id="KW-1185">Reference proteome</keyword>
<evidence type="ECO:0000313" key="2">
    <source>
        <dbReference type="EMBL" id="CAC5422419.1"/>
    </source>
</evidence>
<dbReference type="EMBL" id="CACVKT020009597">
    <property type="protein sequence ID" value="CAC5422419.1"/>
    <property type="molecule type" value="Genomic_DNA"/>
</dbReference>
<dbReference type="Proteomes" id="UP000507470">
    <property type="component" value="Unassembled WGS sequence"/>
</dbReference>